<sequence>MLCAAEKRRSVVTNCLEQQADRKTERECSRSQKRRTSSILRTAHSGGEAKGWGVCFKVVTPTPRSVKKEGEEVLQVLEKIPLQAVVQTMVTLDVPLQSVEVHGGAEIHLQHVEESMPAQVYA</sequence>
<protein>
    <submittedName>
        <fullName evidence="2">Uncharacterized protein</fullName>
    </submittedName>
</protein>
<feature type="region of interest" description="Disordered" evidence="1">
    <location>
        <begin position="22"/>
        <end position="43"/>
    </location>
</feature>
<accession>A0A1V4JMT0</accession>
<keyword evidence="3" id="KW-1185">Reference proteome</keyword>
<name>A0A1V4JMT0_PATFA</name>
<organism evidence="2 3">
    <name type="scientific">Patagioenas fasciata monilis</name>
    <dbReference type="NCBI Taxonomy" id="372326"/>
    <lineage>
        <taxon>Eukaryota</taxon>
        <taxon>Metazoa</taxon>
        <taxon>Chordata</taxon>
        <taxon>Craniata</taxon>
        <taxon>Vertebrata</taxon>
        <taxon>Euteleostomi</taxon>
        <taxon>Archelosauria</taxon>
        <taxon>Archosauria</taxon>
        <taxon>Dinosauria</taxon>
        <taxon>Saurischia</taxon>
        <taxon>Theropoda</taxon>
        <taxon>Coelurosauria</taxon>
        <taxon>Aves</taxon>
        <taxon>Neognathae</taxon>
        <taxon>Neoaves</taxon>
        <taxon>Columbimorphae</taxon>
        <taxon>Columbiformes</taxon>
        <taxon>Columbidae</taxon>
        <taxon>Patagioenas</taxon>
    </lineage>
</organism>
<proteinExistence type="predicted"/>
<gene>
    <name evidence="2" type="ORF">AV530_005771</name>
</gene>
<reference evidence="2 3" key="1">
    <citation type="submission" date="2016-02" db="EMBL/GenBank/DDBJ databases">
        <title>Band-tailed pigeon sequencing and assembly.</title>
        <authorList>
            <person name="Soares A.E."/>
            <person name="Novak B.J."/>
            <person name="Rice E.S."/>
            <person name="O'Connell B."/>
            <person name="Chang D."/>
            <person name="Weber S."/>
            <person name="Shapiro B."/>
        </authorList>
    </citation>
    <scope>NUCLEOTIDE SEQUENCE [LARGE SCALE GENOMIC DNA]</scope>
    <source>
        <strain evidence="2">BTP2013</strain>
        <tissue evidence="2">Blood</tissue>
    </source>
</reference>
<dbReference type="EMBL" id="LSYS01006902">
    <property type="protein sequence ID" value="OPJ73414.1"/>
    <property type="molecule type" value="Genomic_DNA"/>
</dbReference>
<comment type="caution">
    <text evidence="2">The sequence shown here is derived from an EMBL/GenBank/DDBJ whole genome shotgun (WGS) entry which is preliminary data.</text>
</comment>
<evidence type="ECO:0000256" key="1">
    <source>
        <dbReference type="SAM" id="MobiDB-lite"/>
    </source>
</evidence>
<evidence type="ECO:0000313" key="2">
    <source>
        <dbReference type="EMBL" id="OPJ73414.1"/>
    </source>
</evidence>
<dbReference type="AlphaFoldDB" id="A0A1V4JMT0"/>
<evidence type="ECO:0000313" key="3">
    <source>
        <dbReference type="Proteomes" id="UP000190648"/>
    </source>
</evidence>
<dbReference type="Proteomes" id="UP000190648">
    <property type="component" value="Unassembled WGS sequence"/>
</dbReference>